<proteinExistence type="predicted"/>
<reference evidence="4" key="2">
    <citation type="submission" date="2025-08" db="UniProtKB">
        <authorList>
            <consortium name="RefSeq"/>
        </authorList>
    </citation>
    <scope>IDENTIFICATION</scope>
    <source>
        <strain evidence="4">S238N-H82</strain>
        <tissue evidence="4">Testes</tissue>
    </source>
</reference>
<reference evidence="3" key="1">
    <citation type="journal article" date="2020" name="Nat. Ecol. Evol.">
        <title>Deeply conserved synteny resolves early events in vertebrate evolution.</title>
        <authorList>
            <person name="Simakov O."/>
            <person name="Marletaz F."/>
            <person name="Yue J.X."/>
            <person name="O'Connell B."/>
            <person name="Jenkins J."/>
            <person name="Brandt A."/>
            <person name="Calef R."/>
            <person name="Tung C.H."/>
            <person name="Huang T.K."/>
            <person name="Schmutz J."/>
            <person name="Satoh N."/>
            <person name="Yu J.K."/>
            <person name="Putnam N.H."/>
            <person name="Green R.E."/>
            <person name="Rokhsar D.S."/>
        </authorList>
    </citation>
    <scope>NUCLEOTIDE SEQUENCE [LARGE SCALE GENOMIC DNA]</scope>
    <source>
        <strain evidence="3">S238N-H82</strain>
    </source>
</reference>
<sequence>MNPWEGKYITCSYDRRSLPEVRTMRVTGDNNIYILAKEQLGRDDLCLFQYIHAENVWERAGMSLISASPGQEEDGRSCEWTCCDELLEIDGVLYYIEVETRSKTRLRVLVKMRKYNQHMDEWQDCSQLKVDGISNYTLSSGPCLYFLLNMEVHRYDPIQDRWCKRTSPRVRYYPECPQICTAVAMGTEIFCTDDDFTQTLVYDTESDSWQKLQGWPIPGKFAVDILEYVPRFFLLENQLHVFLCRHYDTDEDAASPDSLVYVYDRSSDAWRDLEATFPNRYNGRYGRAPLCPVARMYLPYLKGT</sequence>
<dbReference type="GeneID" id="118419734"/>
<dbReference type="KEGG" id="bfo:118419734"/>
<dbReference type="AlphaFoldDB" id="A0A9J7LHE0"/>
<dbReference type="OMA" id="ARWCKRT"/>
<dbReference type="SUPFAM" id="SSF117281">
    <property type="entry name" value="Kelch motif"/>
    <property type="match status" value="1"/>
</dbReference>
<accession>A0A9J7LHE0</accession>
<name>A0A9J7LHE0_BRAFL</name>
<keyword evidence="1" id="KW-0880">Kelch repeat</keyword>
<dbReference type="PANTHER" id="PTHR24412">
    <property type="entry name" value="KELCH PROTEIN"/>
    <property type="match status" value="1"/>
</dbReference>
<keyword evidence="2" id="KW-0677">Repeat</keyword>
<evidence type="ECO:0000313" key="3">
    <source>
        <dbReference type="Proteomes" id="UP000001554"/>
    </source>
</evidence>
<dbReference type="PANTHER" id="PTHR24412:SF491">
    <property type="entry name" value="KELCH REPEAT AND BTB DOMAIN-CONTAINING PROTEIN 12"/>
    <property type="match status" value="1"/>
</dbReference>
<organism evidence="3 4">
    <name type="scientific">Branchiostoma floridae</name>
    <name type="common">Florida lancelet</name>
    <name type="synonym">Amphioxus</name>
    <dbReference type="NCBI Taxonomy" id="7739"/>
    <lineage>
        <taxon>Eukaryota</taxon>
        <taxon>Metazoa</taxon>
        <taxon>Chordata</taxon>
        <taxon>Cephalochordata</taxon>
        <taxon>Leptocardii</taxon>
        <taxon>Amphioxiformes</taxon>
        <taxon>Branchiostomatidae</taxon>
        <taxon>Branchiostoma</taxon>
    </lineage>
</organism>
<evidence type="ECO:0000256" key="1">
    <source>
        <dbReference type="ARBA" id="ARBA00022441"/>
    </source>
</evidence>
<dbReference type="RefSeq" id="XP_035682169.1">
    <property type="nucleotide sequence ID" value="XM_035826276.1"/>
</dbReference>
<dbReference type="Gene3D" id="2.120.10.80">
    <property type="entry name" value="Kelch-type beta propeller"/>
    <property type="match status" value="1"/>
</dbReference>
<dbReference type="InterPro" id="IPR015915">
    <property type="entry name" value="Kelch-typ_b-propeller"/>
</dbReference>
<dbReference type="OrthoDB" id="6359816at2759"/>
<keyword evidence="3" id="KW-1185">Reference proteome</keyword>
<dbReference type="Proteomes" id="UP000001554">
    <property type="component" value="Chromosome 7"/>
</dbReference>
<gene>
    <name evidence="4" type="primary">LOC118419734</name>
</gene>
<protein>
    <submittedName>
        <fullName evidence="4">Uncharacterized protein LOC118419734</fullName>
    </submittedName>
</protein>
<evidence type="ECO:0000313" key="4">
    <source>
        <dbReference type="RefSeq" id="XP_035682169.1"/>
    </source>
</evidence>
<evidence type="ECO:0000256" key="2">
    <source>
        <dbReference type="ARBA" id="ARBA00022737"/>
    </source>
</evidence>